<evidence type="ECO:0000313" key="2">
    <source>
        <dbReference type="Proteomes" id="UP000596387"/>
    </source>
</evidence>
<keyword evidence="2" id="KW-1185">Reference proteome</keyword>
<dbReference type="RefSeq" id="WP_023849440.1">
    <property type="nucleotide sequence ID" value="NZ_CP047166.1"/>
</dbReference>
<evidence type="ECO:0000313" key="1">
    <source>
        <dbReference type="EMBL" id="QRF66837.1"/>
    </source>
</evidence>
<organism evidence="1 2">
    <name type="scientific">Ponticoccus alexandrii</name>
    <dbReference type="NCBI Taxonomy" id="1943633"/>
    <lineage>
        <taxon>Bacteria</taxon>
        <taxon>Pseudomonadati</taxon>
        <taxon>Pseudomonadota</taxon>
        <taxon>Alphaproteobacteria</taxon>
        <taxon>Rhodobacterales</taxon>
        <taxon>Roseobacteraceae</taxon>
        <taxon>Ponticoccus</taxon>
    </lineage>
</organism>
<gene>
    <name evidence="1" type="ORF">GQA70_11250</name>
</gene>
<accession>A0ABX7FBU2</accession>
<dbReference type="EMBL" id="CP047166">
    <property type="protein sequence ID" value="QRF66837.1"/>
    <property type="molecule type" value="Genomic_DNA"/>
</dbReference>
<protein>
    <submittedName>
        <fullName evidence="1">Uncharacterized protein</fullName>
    </submittedName>
</protein>
<sequence>MATPDHCKEAFAMQDFISMTADDTLARLNAMPRRAARRAMQRLIYRKSSRPADLAQQMALLRALARAEPLDRFGRTYALIACAHKACETVDTDMLESIDAELHETLDWARALPQRNILRRDGFHLRYSVLNVLIGSALLRDAGDLPALAATALSELDRLSPRRASSYLFNSSSNVVKTVCLAVALAPGNAAHVHQQLRRLIDLSLGLVHIHQMIEPLTRRFGPRRLEAVSPSSAYAEFEATQKRLFLLEDLCRNPQDAAMRHRLAMASVGRKTEAQTAAMMAALDRHL</sequence>
<name>A0ABX7FBU2_9RHOB</name>
<dbReference type="Proteomes" id="UP000596387">
    <property type="component" value="Chromosome"/>
</dbReference>
<reference evidence="1 2" key="1">
    <citation type="submission" date="2019-12" db="EMBL/GenBank/DDBJ databases">
        <title>Complete Genome Sequence of a Quorum-Sensing Bacterium,Rhodobacteraceae bacterium C31, Isolated from a marine microalgae symbiotic bacteria.</title>
        <authorList>
            <person name="Zhang Y."/>
        </authorList>
    </citation>
    <scope>NUCLEOTIDE SEQUENCE [LARGE SCALE GENOMIC DNA]</scope>
    <source>
        <strain evidence="1 2">C31</strain>
    </source>
</reference>
<proteinExistence type="predicted"/>